<protein>
    <submittedName>
        <fullName evidence="2">DUF4876 domain-containing protein</fullName>
    </submittedName>
</protein>
<evidence type="ECO:0000259" key="1">
    <source>
        <dbReference type="PROSITE" id="PS51841"/>
    </source>
</evidence>
<dbReference type="EMBL" id="JAHXRF010000004">
    <property type="protein sequence ID" value="MBW4865115.1"/>
    <property type="molecule type" value="Genomic_DNA"/>
</dbReference>
<dbReference type="RefSeq" id="WP_007135136.1">
    <property type="nucleotide sequence ID" value="NZ_CABKPN010000001.1"/>
</dbReference>
<sequence length="417" mass="46448">MKHILLILTIVLCGVSCTGFDETRTAEKVSPLKVNVNLNIDVAQLGTVKNLIIKLDNYEDGYHYTRNADNADAILDSIVPGIYTISVSGTAFSTDGTEYFINGNAVNKALYKGVQSVDITLKGLKISPLVFKEIYYAGSKPPTGFGYFRDQFYEIYNNSNDVQYLDGVYFAQLAPNVANKSKLPVWAGGVNNDVCYAERIWQFPGNGHDYPLQPGESAVIAQLAVNHKLPVYNPNSPVDCSHAEFEFFPFNNRFPDGKAINMIHVFYDGKPEFGKQPQFLTSVFGSAFAMFKVPNGSDWDPINNKTYQDHEVNRKDIKAKIPLQYVLDAVECINNETFVNAKRIPAVIDAGMTWVGSSYCGLGVVRKVVTENGDTIRRNNGAIILQDTNNSTDDFERGVIPMLHRYHTGVPSWNKTY</sequence>
<comment type="caution">
    <text evidence="2">The sequence shown here is derived from an EMBL/GenBank/DDBJ whole genome shotgun (WGS) entry which is preliminary data.</text>
</comment>
<reference evidence="2" key="1">
    <citation type="submission" date="2021-07" db="EMBL/GenBank/DDBJ databases">
        <title>Genomic diversity and antimicrobial resistance of Prevotella spp. isolated from chronic lung disease airways.</title>
        <authorList>
            <person name="Webb K.A."/>
            <person name="Olagoke O.S."/>
            <person name="Baird T."/>
            <person name="Neill J."/>
            <person name="Pham A."/>
            <person name="Wells T.J."/>
            <person name="Ramsay K.A."/>
            <person name="Bell S.C."/>
            <person name="Sarovich D.S."/>
            <person name="Price E.P."/>
        </authorList>
    </citation>
    <scope>NUCLEOTIDE SEQUENCE</scope>
    <source>
        <strain evidence="2">SCHI0047.S.3</strain>
    </source>
</reference>
<organism evidence="2 3">
    <name type="scientific">Segatella salivae</name>
    <dbReference type="NCBI Taxonomy" id="228604"/>
    <lineage>
        <taxon>Bacteria</taxon>
        <taxon>Pseudomonadati</taxon>
        <taxon>Bacteroidota</taxon>
        <taxon>Bacteroidia</taxon>
        <taxon>Bacteroidales</taxon>
        <taxon>Prevotellaceae</taxon>
        <taxon>Segatella</taxon>
    </lineage>
</organism>
<gene>
    <name evidence="2" type="ORF">KZY68_03565</name>
</gene>
<dbReference type="Proteomes" id="UP001196873">
    <property type="component" value="Unassembled WGS sequence"/>
</dbReference>
<feature type="domain" description="LTD" evidence="1">
    <location>
        <begin position="113"/>
        <end position="268"/>
    </location>
</feature>
<dbReference type="PROSITE" id="PS51841">
    <property type="entry name" value="LTD"/>
    <property type="match status" value="1"/>
</dbReference>
<evidence type="ECO:0000313" key="3">
    <source>
        <dbReference type="Proteomes" id="UP001196873"/>
    </source>
</evidence>
<dbReference type="InterPro" id="IPR001322">
    <property type="entry name" value="Lamin_tail_dom"/>
</dbReference>
<dbReference type="AlphaFoldDB" id="A0AAW4NNU8"/>
<proteinExistence type="predicted"/>
<accession>A0AAW4NNU8</accession>
<dbReference type="InterPro" id="IPR032627">
    <property type="entry name" value="DUF4876"/>
</dbReference>
<dbReference type="Pfam" id="PF16215">
    <property type="entry name" value="DUF4876"/>
    <property type="match status" value="1"/>
</dbReference>
<evidence type="ECO:0000313" key="2">
    <source>
        <dbReference type="EMBL" id="MBW4865115.1"/>
    </source>
</evidence>
<name>A0AAW4NNU8_9BACT</name>